<gene>
    <name evidence="5" type="ordered locus">Rumal_0943</name>
</gene>
<feature type="signal peptide" evidence="3">
    <location>
        <begin position="1"/>
        <end position="24"/>
    </location>
</feature>
<evidence type="ECO:0000259" key="4">
    <source>
        <dbReference type="Pfam" id="PF18259"/>
    </source>
</evidence>
<evidence type="ECO:0000256" key="2">
    <source>
        <dbReference type="SAM" id="Phobius"/>
    </source>
</evidence>
<keyword evidence="2" id="KW-1133">Transmembrane helix</keyword>
<sequence length="392" mass="42739" precursor="true">MKKVVSIFAGMAMAGIMSAFAVYADDVELAPKHALIQENNAVYTVESSELAASRFTEDTEITVVCDGVAGDVSPVKLVLDYWDYNEITEFEAGSPAWVEVEASSYKDGSAVFTYADIVKALGKNELSTVYAIDVASETTDIVCSGFNATNVISAEDAEENDLRTTVRIHARRPRQTSGWGQSMTITVDQFDISNMDMDSKIIAQYECDMEKDNPNSPVEFILQSTDDQISPKAKSGIVWAKVPPIIFTDKYAEFDYLDMADAYGTEDFSYVTIIHVGDTDKTPITCTDVYALNVKMKVPVVPEEPEDSSVAEEAEEITASEDSVKPVESKAPAADTKDSSSAAEENTGKKNIVLIVVGIVGGIIVAGLAIFLILGRKSRETYDVNKHRFVKK</sequence>
<feature type="transmembrane region" description="Helical" evidence="2">
    <location>
        <begin position="352"/>
        <end position="374"/>
    </location>
</feature>
<keyword evidence="2" id="KW-0812">Transmembrane</keyword>
<dbReference type="Proteomes" id="UP000006919">
    <property type="component" value="Chromosome"/>
</dbReference>
<accession>E6UBB9</accession>
<dbReference type="RefSeq" id="WP_013497647.1">
    <property type="nucleotide sequence ID" value="NC_014833.1"/>
</dbReference>
<dbReference type="InterPro" id="IPR040877">
    <property type="entry name" value="CBM65_1"/>
</dbReference>
<feature type="domain" description="Carbohydrate binding module 65" evidence="4">
    <location>
        <begin position="42"/>
        <end position="132"/>
    </location>
</feature>
<evidence type="ECO:0000313" key="6">
    <source>
        <dbReference type="Proteomes" id="UP000006919"/>
    </source>
</evidence>
<feature type="region of interest" description="Disordered" evidence="1">
    <location>
        <begin position="302"/>
        <end position="342"/>
    </location>
</feature>
<feature type="domain" description="Carbohydrate binding module 65" evidence="4">
    <location>
        <begin position="176"/>
        <end position="289"/>
    </location>
</feature>
<evidence type="ECO:0000256" key="3">
    <source>
        <dbReference type="SAM" id="SignalP"/>
    </source>
</evidence>
<evidence type="ECO:0000313" key="5">
    <source>
        <dbReference type="EMBL" id="ADU21469.1"/>
    </source>
</evidence>
<keyword evidence="2" id="KW-0472">Membrane</keyword>
<evidence type="ECO:0000256" key="1">
    <source>
        <dbReference type="SAM" id="MobiDB-lite"/>
    </source>
</evidence>
<organism evidence="5 6">
    <name type="scientific">Ruminococcus albus (strain ATCC 27210 / DSM 20455 / JCM 14654 / NCDO 2250 / 7)</name>
    <dbReference type="NCBI Taxonomy" id="697329"/>
    <lineage>
        <taxon>Bacteria</taxon>
        <taxon>Bacillati</taxon>
        <taxon>Bacillota</taxon>
        <taxon>Clostridia</taxon>
        <taxon>Eubacteriales</taxon>
        <taxon>Oscillospiraceae</taxon>
        <taxon>Ruminococcus</taxon>
    </lineage>
</organism>
<proteinExistence type="predicted"/>
<dbReference type="Pfam" id="PF18259">
    <property type="entry name" value="CBM65_1"/>
    <property type="match status" value="2"/>
</dbReference>
<dbReference type="EMBL" id="CP002403">
    <property type="protein sequence ID" value="ADU21469.1"/>
    <property type="molecule type" value="Genomic_DNA"/>
</dbReference>
<feature type="compositionally biased region" description="Acidic residues" evidence="1">
    <location>
        <begin position="303"/>
        <end position="319"/>
    </location>
</feature>
<dbReference type="AlphaFoldDB" id="E6UBB9"/>
<name>E6UBB9_RUMA7</name>
<dbReference type="Gene3D" id="2.60.120.1070">
    <property type="match status" value="2"/>
</dbReference>
<dbReference type="KEGG" id="ral:Rumal_0943"/>
<feature type="chain" id="PRO_5003212352" description="Carbohydrate binding module 65 domain-containing protein" evidence="3">
    <location>
        <begin position="25"/>
        <end position="392"/>
    </location>
</feature>
<dbReference type="OrthoDB" id="1817102at2"/>
<protein>
    <recommendedName>
        <fullName evidence="4">Carbohydrate binding module 65 domain-containing protein</fullName>
    </recommendedName>
</protein>
<dbReference type="HOGENOM" id="CLU_703755_0_0_9"/>
<keyword evidence="3" id="KW-0732">Signal</keyword>
<reference evidence="5 6" key="1">
    <citation type="journal article" date="2011" name="J. Bacteriol.">
        <title>Complete genome of the cellulolytic ruminal bacterium Ruminococcus albus 7.</title>
        <authorList>
            <person name="Suen G."/>
            <person name="Stevenson D.M."/>
            <person name="Bruce D.C."/>
            <person name="Chertkov O."/>
            <person name="Copeland A."/>
            <person name="Cheng J.F."/>
            <person name="Detter C."/>
            <person name="Detter J.C."/>
            <person name="Goodwin L.A."/>
            <person name="Han C.S."/>
            <person name="Hauser L.J."/>
            <person name="Ivanova N.N."/>
            <person name="Kyrpides N.C."/>
            <person name="Land M.L."/>
            <person name="Lapidus A."/>
            <person name="Lucas S."/>
            <person name="Ovchinnikova G."/>
            <person name="Pitluck S."/>
            <person name="Tapia R."/>
            <person name="Woyke T."/>
            <person name="Boyum J."/>
            <person name="Mead D."/>
            <person name="Weimer P.J."/>
        </authorList>
    </citation>
    <scope>NUCLEOTIDE SEQUENCE [LARGE SCALE GENOMIC DNA]</scope>
    <source>
        <strain evidence="6">ATCC 27210 / DSM 20455 / JCM 14654 / NCDO 2250 / 7</strain>
    </source>
</reference>
<dbReference type="eggNOG" id="ENOG50325BR">
    <property type="taxonomic scope" value="Bacteria"/>
</dbReference>